<dbReference type="OrthoDB" id="6359816at2759"/>
<evidence type="ECO:0000313" key="1">
    <source>
        <dbReference type="EMBL" id="EPS30982.1"/>
    </source>
</evidence>
<reference evidence="1 2" key="1">
    <citation type="journal article" date="2013" name="PLoS ONE">
        <title>Genomic and secretomic analyses reveal unique features of the lignocellulolytic enzyme system of Penicillium decumbens.</title>
        <authorList>
            <person name="Liu G."/>
            <person name="Zhang L."/>
            <person name="Wei X."/>
            <person name="Zou G."/>
            <person name="Qin Y."/>
            <person name="Ma L."/>
            <person name="Li J."/>
            <person name="Zheng H."/>
            <person name="Wang S."/>
            <person name="Wang C."/>
            <person name="Xun L."/>
            <person name="Zhao G.-P."/>
            <person name="Zhou Z."/>
            <person name="Qu Y."/>
        </authorList>
    </citation>
    <scope>NUCLEOTIDE SEQUENCE [LARGE SCALE GENOMIC DNA]</scope>
    <source>
        <strain evidence="2">114-2 / CGMCC 5302</strain>
    </source>
</reference>
<protein>
    <submittedName>
        <fullName evidence="1">Uncharacterized protein</fullName>
    </submittedName>
</protein>
<accession>S8B8B9</accession>
<gene>
    <name evidence="1" type="ORF">PDE_05936</name>
</gene>
<proteinExistence type="predicted"/>
<organism evidence="1 2">
    <name type="scientific">Penicillium oxalicum (strain 114-2 / CGMCC 5302)</name>
    <name type="common">Penicillium decumbens</name>
    <dbReference type="NCBI Taxonomy" id="933388"/>
    <lineage>
        <taxon>Eukaryota</taxon>
        <taxon>Fungi</taxon>
        <taxon>Dikarya</taxon>
        <taxon>Ascomycota</taxon>
        <taxon>Pezizomycotina</taxon>
        <taxon>Eurotiomycetes</taxon>
        <taxon>Eurotiomycetidae</taxon>
        <taxon>Eurotiales</taxon>
        <taxon>Aspergillaceae</taxon>
        <taxon>Penicillium</taxon>
    </lineage>
</organism>
<keyword evidence="2" id="KW-1185">Reference proteome</keyword>
<dbReference type="EMBL" id="KB644412">
    <property type="protein sequence ID" value="EPS30982.1"/>
    <property type="molecule type" value="Genomic_DNA"/>
</dbReference>
<name>S8B8B9_PENO1</name>
<dbReference type="STRING" id="933388.S8B8B9"/>
<dbReference type="Proteomes" id="UP000019376">
    <property type="component" value="Unassembled WGS sequence"/>
</dbReference>
<sequence>MAVSYGEAVKMLQEEAQFHRAEMKSRTEQVPLQVGVIAAGLQGSITLDTRNPTSVEKMLKFLYTGNPKVNNKTAEVQITPGDSDIVPGSYKALRVSQTDQDAMEKLPARGFSRHLSCRELLWSQRLLYPSTFEVKI</sequence>
<dbReference type="HOGENOM" id="CLU_1876149_0_0_1"/>
<evidence type="ECO:0000313" key="2">
    <source>
        <dbReference type="Proteomes" id="UP000019376"/>
    </source>
</evidence>
<dbReference type="AlphaFoldDB" id="S8B8B9"/>